<sequence>MVLSMRRLTGLIAVATSLCHGSPVSVVLGPTVRPGARGAVASEASECTSIGRDLLAQGGNAADAVVGTTFCVGIVAPYHSGIGGGGFALVRDADGRYEAVDFRETAPAAAYQDMYRGNVAGSLTGGLAVAVPGEVRGLEYMHSKYGSLPWETVLEGAIGVARDGFRVSNDLAARMTTSKQPFLQKDPSFALDFAPNGTLLREGDLMTRKRYAATLERIAREGSAAFYRGELAEAMIKLVQASNGTMTVEDLERYTVVSRPVQRLRYRGLDLFSVGAPASGAVGLGILKVAEQFAPVEDDAGLESHRFVEAMRFGYGARARLADPDFVPGVDALEGRLLNEEHALQVRKRIDDDHTLAVADYDPTVNEYVPNSHGTSHVVTADASGMAVSLTTTINLIFGAQLMEPLSGIVLNNEMNDFSIPGIPNDFGFPPSVANYIAPGKRPLSSITPVIAAHANGSLLAVVGASGGSRIISATASTLWHLVDHGDSMAGALRRPRMHDQLMPNVLLLEYAFDNRTAAALAAKGHDISRVGEGLSAVQAIRRLADGSFEAAAEPRQRNSRGFVV</sequence>
<evidence type="ECO:0000256" key="4">
    <source>
        <dbReference type="ARBA" id="ARBA00009381"/>
    </source>
</evidence>
<accession>A0A8H4Q1Z3</accession>
<feature type="binding site" evidence="7">
    <location>
        <position position="417"/>
    </location>
    <ligand>
        <name>L-glutamate</name>
        <dbReference type="ChEBI" id="CHEBI:29985"/>
    </ligand>
</feature>
<comment type="catalytic activity">
    <reaction evidence="1 8">
        <text>an S-substituted glutathione + H2O = an S-substituted L-cysteinylglycine + L-glutamate</text>
        <dbReference type="Rhea" id="RHEA:59468"/>
        <dbReference type="ChEBI" id="CHEBI:15377"/>
        <dbReference type="ChEBI" id="CHEBI:29985"/>
        <dbReference type="ChEBI" id="CHEBI:90779"/>
        <dbReference type="ChEBI" id="CHEBI:143103"/>
        <dbReference type="EC" id="3.4.19.13"/>
    </reaction>
</comment>
<dbReference type="FunFam" id="3.60.20.40:FF:000001">
    <property type="entry name" value="Gamma-glutamyltranspeptidase 1"/>
    <property type="match status" value="1"/>
</dbReference>
<evidence type="ECO:0000256" key="6">
    <source>
        <dbReference type="PIRSR" id="PIRSR600101-1"/>
    </source>
</evidence>
<dbReference type="Pfam" id="PF01019">
    <property type="entry name" value="G_glu_transpept"/>
    <property type="match status" value="1"/>
</dbReference>
<protein>
    <recommendedName>
        <fullName evidence="8">Glutathione hydrolase</fullName>
        <ecNumber evidence="8">2.3.2.2</ecNumber>
        <ecNumber evidence="8">3.4.19.13</ecNumber>
    </recommendedName>
    <alternativeName>
        <fullName evidence="8">Gamma-glutamyltransferase</fullName>
    </alternativeName>
    <alternativeName>
        <fullName evidence="8">Gamma-glutamyltranspeptidase</fullName>
    </alternativeName>
</protein>
<dbReference type="PANTHER" id="PTHR11686">
    <property type="entry name" value="GAMMA GLUTAMYL TRANSPEPTIDASE"/>
    <property type="match status" value="1"/>
</dbReference>
<evidence type="ECO:0000313" key="11">
    <source>
        <dbReference type="Proteomes" id="UP000562929"/>
    </source>
</evidence>
<dbReference type="Gene3D" id="1.10.246.130">
    <property type="match status" value="1"/>
</dbReference>
<dbReference type="InterPro" id="IPR029055">
    <property type="entry name" value="Ntn_hydrolases_N"/>
</dbReference>
<proteinExistence type="inferred from homology"/>
<gene>
    <name evidence="10" type="ORF">GQ602_006740</name>
</gene>
<reference evidence="10 11" key="1">
    <citation type="journal article" date="2020" name="G3 (Bethesda)">
        <title>Genetic Underpinnings of Host Manipulation by Ophiocordyceps as Revealed by Comparative Transcriptomics.</title>
        <authorList>
            <person name="Will I."/>
            <person name="Das B."/>
            <person name="Trinh T."/>
            <person name="Brachmann A."/>
            <person name="Ohm R.A."/>
            <person name="de Bekker C."/>
        </authorList>
    </citation>
    <scope>NUCLEOTIDE SEQUENCE [LARGE SCALE GENOMIC DNA]</scope>
    <source>
        <strain evidence="10 11">EC05</strain>
    </source>
</reference>
<dbReference type="PANTHER" id="PTHR11686:SF62">
    <property type="entry name" value="GLUTATHIONE HYDROLASE"/>
    <property type="match status" value="1"/>
</dbReference>
<evidence type="ECO:0000256" key="7">
    <source>
        <dbReference type="PIRSR" id="PIRSR600101-2"/>
    </source>
</evidence>
<organism evidence="10 11">
    <name type="scientific">Ophiocordyceps camponoti-floridani</name>
    <dbReference type="NCBI Taxonomy" id="2030778"/>
    <lineage>
        <taxon>Eukaryota</taxon>
        <taxon>Fungi</taxon>
        <taxon>Dikarya</taxon>
        <taxon>Ascomycota</taxon>
        <taxon>Pezizomycotina</taxon>
        <taxon>Sordariomycetes</taxon>
        <taxon>Hypocreomycetidae</taxon>
        <taxon>Hypocreales</taxon>
        <taxon>Ophiocordycipitaceae</taxon>
        <taxon>Ophiocordyceps</taxon>
    </lineage>
</organism>
<comment type="similarity">
    <text evidence="4">Belongs to the gamma-glutamyltransferase family.</text>
</comment>
<feature type="binding site" evidence="7">
    <location>
        <begin position="393"/>
        <end position="395"/>
    </location>
    <ligand>
        <name>L-glutamate</name>
        <dbReference type="ChEBI" id="CHEBI:29985"/>
    </ligand>
</feature>
<comment type="catalytic activity">
    <reaction evidence="2 8">
        <text>glutathione + H2O = L-cysteinylglycine + L-glutamate</text>
        <dbReference type="Rhea" id="RHEA:28807"/>
        <dbReference type="ChEBI" id="CHEBI:15377"/>
        <dbReference type="ChEBI" id="CHEBI:29985"/>
        <dbReference type="ChEBI" id="CHEBI:57925"/>
        <dbReference type="ChEBI" id="CHEBI:61694"/>
        <dbReference type="EC" id="3.4.19.13"/>
    </reaction>
</comment>
<keyword evidence="9" id="KW-0732">Signal</keyword>
<dbReference type="GO" id="GO:0005886">
    <property type="term" value="C:plasma membrane"/>
    <property type="evidence" value="ECO:0007669"/>
    <property type="project" value="TreeGrafter"/>
</dbReference>
<dbReference type="NCBIfam" id="TIGR00066">
    <property type="entry name" value="g_glut_trans"/>
    <property type="match status" value="1"/>
</dbReference>
<evidence type="ECO:0000256" key="9">
    <source>
        <dbReference type="SAM" id="SignalP"/>
    </source>
</evidence>
<evidence type="ECO:0000256" key="3">
    <source>
        <dbReference type="ARBA" id="ARBA00005115"/>
    </source>
</evidence>
<dbReference type="EMBL" id="JAACLJ010000008">
    <property type="protein sequence ID" value="KAF4582116.1"/>
    <property type="molecule type" value="Genomic_DNA"/>
</dbReference>
<dbReference type="GO" id="GO:0103068">
    <property type="term" value="F:leukotriene C4 gamma-glutamyl transferase activity"/>
    <property type="evidence" value="ECO:0007669"/>
    <property type="project" value="UniProtKB-EC"/>
</dbReference>
<comment type="catalytic activity">
    <reaction evidence="5 8">
        <text>an N-terminal (5-L-glutamyl)-[peptide] + an alpha-amino acid = 5-L-glutamyl amino acid + an N-terminal L-alpha-aminoacyl-[peptide]</text>
        <dbReference type="Rhea" id="RHEA:23904"/>
        <dbReference type="Rhea" id="RHEA-COMP:9780"/>
        <dbReference type="Rhea" id="RHEA-COMP:9795"/>
        <dbReference type="ChEBI" id="CHEBI:77644"/>
        <dbReference type="ChEBI" id="CHEBI:78597"/>
        <dbReference type="ChEBI" id="CHEBI:78599"/>
        <dbReference type="ChEBI" id="CHEBI:78608"/>
        <dbReference type="EC" id="2.3.2.2"/>
    </reaction>
</comment>
<feature type="chain" id="PRO_5035002979" description="Glutathione hydrolase" evidence="9">
    <location>
        <begin position="22"/>
        <end position="565"/>
    </location>
</feature>
<dbReference type="SUPFAM" id="SSF56235">
    <property type="entry name" value="N-terminal nucleophile aminohydrolases (Ntn hydrolases)"/>
    <property type="match status" value="1"/>
</dbReference>
<dbReference type="AlphaFoldDB" id="A0A8H4Q1Z3"/>
<keyword evidence="8" id="KW-0378">Hydrolase</keyword>
<feature type="signal peptide" evidence="9">
    <location>
        <begin position="1"/>
        <end position="21"/>
    </location>
</feature>
<evidence type="ECO:0000313" key="10">
    <source>
        <dbReference type="EMBL" id="KAF4582116.1"/>
    </source>
</evidence>
<feature type="binding site" evidence="7">
    <location>
        <begin position="445"/>
        <end position="446"/>
    </location>
    <ligand>
        <name>L-glutamate</name>
        <dbReference type="ChEBI" id="CHEBI:29985"/>
    </ligand>
</feature>
<dbReference type="InterPro" id="IPR000101">
    <property type="entry name" value="GGT_peptidase"/>
</dbReference>
<dbReference type="EC" id="3.4.19.13" evidence="8"/>
<evidence type="ECO:0000256" key="1">
    <source>
        <dbReference type="ARBA" id="ARBA00001049"/>
    </source>
</evidence>
<keyword evidence="11" id="KW-1185">Reference proteome</keyword>
<evidence type="ECO:0000256" key="5">
    <source>
        <dbReference type="ARBA" id="ARBA00047417"/>
    </source>
</evidence>
<dbReference type="GO" id="GO:0006751">
    <property type="term" value="P:glutathione catabolic process"/>
    <property type="evidence" value="ECO:0007669"/>
    <property type="project" value="UniProtKB-UniRule"/>
</dbReference>
<dbReference type="GO" id="GO:0036374">
    <property type="term" value="F:glutathione hydrolase activity"/>
    <property type="evidence" value="ECO:0007669"/>
    <property type="project" value="UniProtKB-UniRule"/>
</dbReference>
<dbReference type="Proteomes" id="UP000562929">
    <property type="component" value="Unassembled WGS sequence"/>
</dbReference>
<comment type="pathway">
    <text evidence="3 8">Sulfur metabolism; glutathione metabolism.</text>
</comment>
<feature type="binding site" evidence="7">
    <location>
        <position position="468"/>
    </location>
    <ligand>
        <name>L-glutamate</name>
        <dbReference type="ChEBI" id="CHEBI:29985"/>
    </ligand>
</feature>
<dbReference type="PRINTS" id="PR01210">
    <property type="entry name" value="GGTRANSPTASE"/>
</dbReference>
<name>A0A8H4Q1Z3_9HYPO</name>
<dbReference type="Gene3D" id="3.60.20.40">
    <property type="match status" value="1"/>
</dbReference>
<evidence type="ECO:0000256" key="8">
    <source>
        <dbReference type="RuleBase" id="RU368068"/>
    </source>
</evidence>
<keyword evidence="8" id="KW-0012">Acyltransferase</keyword>
<feature type="binding site" evidence="7">
    <location>
        <position position="103"/>
    </location>
    <ligand>
        <name>L-glutamate</name>
        <dbReference type="ChEBI" id="CHEBI:29985"/>
    </ligand>
</feature>
<dbReference type="InterPro" id="IPR043137">
    <property type="entry name" value="GGT_ssub_C"/>
</dbReference>
<feature type="active site" description="Nucleophile" evidence="6">
    <location>
        <position position="375"/>
    </location>
</feature>
<dbReference type="EC" id="2.3.2.2" evidence="8"/>
<dbReference type="UniPathway" id="UPA00204"/>
<comment type="function">
    <text evidence="8">Cleaves the gamma-glutamyl peptide bond of glutathione and glutathione conjugates.</text>
</comment>
<dbReference type="OrthoDB" id="1081007at2759"/>
<dbReference type="InterPro" id="IPR043138">
    <property type="entry name" value="GGT_lsub"/>
</dbReference>
<evidence type="ECO:0000256" key="2">
    <source>
        <dbReference type="ARBA" id="ARBA00001089"/>
    </source>
</evidence>
<keyword evidence="8" id="KW-0808">Transferase</keyword>
<comment type="caution">
    <text evidence="10">The sequence shown here is derived from an EMBL/GenBank/DDBJ whole genome shotgun (WGS) entry which is preliminary data.</text>
</comment>